<organism evidence="1 2">
    <name type="scientific">Panagrolaimus sp. ES5</name>
    <dbReference type="NCBI Taxonomy" id="591445"/>
    <lineage>
        <taxon>Eukaryota</taxon>
        <taxon>Metazoa</taxon>
        <taxon>Ecdysozoa</taxon>
        <taxon>Nematoda</taxon>
        <taxon>Chromadorea</taxon>
        <taxon>Rhabditida</taxon>
        <taxon>Tylenchina</taxon>
        <taxon>Panagrolaimomorpha</taxon>
        <taxon>Panagrolaimoidea</taxon>
        <taxon>Panagrolaimidae</taxon>
        <taxon>Panagrolaimus</taxon>
    </lineage>
</organism>
<evidence type="ECO:0000313" key="1">
    <source>
        <dbReference type="Proteomes" id="UP000887579"/>
    </source>
</evidence>
<name>A0AC34F6D6_9BILA</name>
<reference evidence="2" key="1">
    <citation type="submission" date="2022-11" db="UniProtKB">
        <authorList>
            <consortium name="WormBaseParasite"/>
        </authorList>
    </citation>
    <scope>IDENTIFICATION</scope>
</reference>
<sequence>MSSSAIKKDKNIEGKADNVKKVKESKEKEENKKDSVKKTPEENDPSKNKNEFDNEPPFGMDYAKTGRSNCKGCSNAIPKGELRISTRAKSYRYHGMMENWYHESCFWENATTDGISETKIGGLNTIKSEDQDKIRKKITEAVKNEPAKSGSSSGSKSDVKKDSVKKAPEENDPSKKKNAFDNELPFGVDYAKTGRSNCKGCTNGELRISTRAKSYRYHGMMENWYHESCFWENATTDGISESKMGGFNTIKSEDQIKIRKKITEAVKNEQKNPAKSGSSKRKSDGKKEEVSQKKSKKADSSSSD</sequence>
<proteinExistence type="predicted"/>
<protein>
    <submittedName>
        <fullName evidence="2">PARP-type domain-containing protein</fullName>
    </submittedName>
</protein>
<accession>A0AC34F6D6</accession>
<dbReference type="Proteomes" id="UP000887579">
    <property type="component" value="Unplaced"/>
</dbReference>
<dbReference type="WBParaSite" id="ES5_v2.g12767.t1">
    <property type="protein sequence ID" value="ES5_v2.g12767.t1"/>
    <property type="gene ID" value="ES5_v2.g12767"/>
</dbReference>
<evidence type="ECO:0000313" key="2">
    <source>
        <dbReference type="WBParaSite" id="ES5_v2.g12767.t1"/>
    </source>
</evidence>